<dbReference type="InterPro" id="IPR002575">
    <property type="entry name" value="Aminoglycoside_PTrfase"/>
</dbReference>
<reference evidence="2 3" key="1">
    <citation type="journal article" date="2014" name="Genome Biol. Evol.">
        <title>Comparative genomics and transcriptomics analyses reveal divergent lifestyle features of nematode endoparasitic fungus Hirsutella minnesotensis.</title>
        <authorList>
            <person name="Lai Y."/>
            <person name="Liu K."/>
            <person name="Zhang X."/>
            <person name="Zhang X."/>
            <person name="Li K."/>
            <person name="Wang N."/>
            <person name="Shu C."/>
            <person name="Wu Y."/>
            <person name="Wang C."/>
            <person name="Bushley K.E."/>
            <person name="Xiang M."/>
            <person name="Liu X."/>
        </authorList>
    </citation>
    <scope>NUCLEOTIDE SEQUENCE [LARGE SCALE GENOMIC DNA]</scope>
    <source>
        <strain evidence="2 3">3608</strain>
    </source>
</reference>
<dbReference type="SUPFAM" id="SSF56112">
    <property type="entry name" value="Protein kinase-like (PK-like)"/>
    <property type="match status" value="1"/>
</dbReference>
<dbReference type="PANTHER" id="PTHR21310:SF55">
    <property type="entry name" value="AMINOGLYCOSIDE PHOSPHOTRANSFERASE DOMAIN-CONTAINING PROTEIN"/>
    <property type="match status" value="1"/>
</dbReference>
<dbReference type="Gene3D" id="3.90.1200.10">
    <property type="match status" value="1"/>
</dbReference>
<dbReference type="CDD" id="cd05120">
    <property type="entry name" value="APH_ChoK_like"/>
    <property type="match status" value="1"/>
</dbReference>
<dbReference type="OrthoDB" id="8300194at2759"/>
<proteinExistence type="predicted"/>
<dbReference type="InterPro" id="IPR011009">
    <property type="entry name" value="Kinase-like_dom_sf"/>
</dbReference>
<name>A0A0F7ZR70_9HYPO</name>
<dbReference type="PANTHER" id="PTHR21310">
    <property type="entry name" value="AMINOGLYCOSIDE PHOSPHOTRANSFERASE-RELATED-RELATED"/>
    <property type="match status" value="1"/>
</dbReference>
<evidence type="ECO:0000313" key="3">
    <source>
        <dbReference type="Proteomes" id="UP000054481"/>
    </source>
</evidence>
<keyword evidence="3" id="KW-1185">Reference proteome</keyword>
<gene>
    <name evidence="2" type="ORF">HIM_11505</name>
</gene>
<evidence type="ECO:0000313" key="2">
    <source>
        <dbReference type="EMBL" id="KJZ69098.1"/>
    </source>
</evidence>
<protein>
    <recommendedName>
        <fullName evidence="1">Aminoglycoside phosphotransferase domain-containing protein</fullName>
    </recommendedName>
</protein>
<dbReference type="Pfam" id="PF01636">
    <property type="entry name" value="APH"/>
    <property type="match status" value="1"/>
</dbReference>
<organism evidence="2 3">
    <name type="scientific">Hirsutella minnesotensis 3608</name>
    <dbReference type="NCBI Taxonomy" id="1043627"/>
    <lineage>
        <taxon>Eukaryota</taxon>
        <taxon>Fungi</taxon>
        <taxon>Dikarya</taxon>
        <taxon>Ascomycota</taxon>
        <taxon>Pezizomycotina</taxon>
        <taxon>Sordariomycetes</taxon>
        <taxon>Hypocreomycetidae</taxon>
        <taxon>Hypocreales</taxon>
        <taxon>Ophiocordycipitaceae</taxon>
        <taxon>Hirsutella</taxon>
    </lineage>
</organism>
<dbReference type="InterPro" id="IPR051678">
    <property type="entry name" value="AGP_Transferase"/>
</dbReference>
<sequence>MQSEPIRTGLLVRWFVVAMYKVLTLKCIYPWLKRSGPVIFISSRLCIKSTPFTILAEAETMRFVSRNTTIPVPKVYCAFEHKGRGYIVMEAIQGQSLWHGWVRRSQESKEKILLNLRLMIQQLHSLQPPDNVGVANVSGGPIYDQRLPKNPFWGPFPSIHAFHMKLCDGLGERHRETLPPDLQKLVEFYNQSWPRSTFTHGDLSSSNIVARDDEIIGIVDWENAGWLPPYWEYTSAYNVNPLNQFWRKEVDGFLPSMPEALEMESIRRKYFGDF</sequence>
<accession>A0A0F7ZR70</accession>
<evidence type="ECO:0000259" key="1">
    <source>
        <dbReference type="Pfam" id="PF01636"/>
    </source>
</evidence>
<feature type="domain" description="Aminoglycoside phosphotransferase" evidence="1">
    <location>
        <begin position="53"/>
        <end position="239"/>
    </location>
</feature>
<dbReference type="Proteomes" id="UP000054481">
    <property type="component" value="Unassembled WGS sequence"/>
</dbReference>
<dbReference type="EMBL" id="KQ030765">
    <property type="protein sequence ID" value="KJZ69098.1"/>
    <property type="molecule type" value="Genomic_DNA"/>
</dbReference>
<dbReference type="AlphaFoldDB" id="A0A0F7ZR70"/>